<dbReference type="eggNOG" id="COG0612">
    <property type="taxonomic scope" value="Bacteria"/>
</dbReference>
<dbReference type="Pfam" id="PF05193">
    <property type="entry name" value="Peptidase_M16_C"/>
    <property type="match status" value="1"/>
</dbReference>
<dbReference type="GO" id="GO:0046872">
    <property type="term" value="F:metal ion binding"/>
    <property type="evidence" value="ECO:0007669"/>
    <property type="project" value="InterPro"/>
</dbReference>
<proteinExistence type="predicted"/>
<evidence type="ECO:0000259" key="2">
    <source>
        <dbReference type="Pfam" id="PF00675"/>
    </source>
</evidence>
<protein>
    <submittedName>
        <fullName evidence="4">Peptidase M16 domain protein</fullName>
    </submittedName>
</protein>
<reference evidence="4" key="1">
    <citation type="submission" date="2006-10" db="EMBL/GenBank/DDBJ databases">
        <title>Complete sequence of Solibacter usitatus Ellin6076.</title>
        <authorList>
            <consortium name="US DOE Joint Genome Institute"/>
            <person name="Copeland A."/>
            <person name="Lucas S."/>
            <person name="Lapidus A."/>
            <person name="Barry K."/>
            <person name="Detter J.C."/>
            <person name="Glavina del Rio T."/>
            <person name="Hammon N."/>
            <person name="Israni S."/>
            <person name="Dalin E."/>
            <person name="Tice H."/>
            <person name="Pitluck S."/>
            <person name="Thompson L.S."/>
            <person name="Brettin T."/>
            <person name="Bruce D."/>
            <person name="Han C."/>
            <person name="Tapia R."/>
            <person name="Gilna P."/>
            <person name="Schmutz J."/>
            <person name="Larimer F."/>
            <person name="Land M."/>
            <person name="Hauser L."/>
            <person name="Kyrpides N."/>
            <person name="Mikhailova N."/>
            <person name="Janssen P.H."/>
            <person name="Kuske C.R."/>
            <person name="Richardson P."/>
        </authorList>
    </citation>
    <scope>NUCLEOTIDE SEQUENCE</scope>
    <source>
        <strain evidence="4">Ellin6076</strain>
    </source>
</reference>
<name>Q02BQ3_SOLUE</name>
<dbReference type="InterPro" id="IPR050361">
    <property type="entry name" value="MPP/UQCRC_Complex"/>
</dbReference>
<dbReference type="PANTHER" id="PTHR11851:SF224">
    <property type="entry name" value="PROCESSING PROTEASE"/>
    <property type="match status" value="1"/>
</dbReference>
<dbReference type="Gene3D" id="3.30.830.10">
    <property type="entry name" value="Metalloenzyme, LuxS/M16 peptidase-like"/>
    <property type="match status" value="2"/>
</dbReference>
<dbReference type="InParanoid" id="Q02BQ3"/>
<accession>Q02BQ3</accession>
<dbReference type="InterPro" id="IPR011249">
    <property type="entry name" value="Metalloenz_LuxS/M16"/>
</dbReference>
<dbReference type="KEGG" id="sus:Acid_0503"/>
<evidence type="ECO:0000313" key="4">
    <source>
        <dbReference type="EMBL" id="ABJ81513.1"/>
    </source>
</evidence>
<keyword evidence="1" id="KW-0732">Signal</keyword>
<feature type="signal peptide" evidence="1">
    <location>
        <begin position="1"/>
        <end position="24"/>
    </location>
</feature>
<dbReference type="InterPro" id="IPR007863">
    <property type="entry name" value="Peptidase_M16_C"/>
</dbReference>
<dbReference type="HOGENOM" id="CLU_009902_6_1_0"/>
<evidence type="ECO:0000259" key="3">
    <source>
        <dbReference type="Pfam" id="PF05193"/>
    </source>
</evidence>
<feature type="domain" description="Peptidase M16 N-terminal" evidence="2">
    <location>
        <begin position="64"/>
        <end position="191"/>
    </location>
</feature>
<dbReference type="AlphaFoldDB" id="Q02BQ3"/>
<dbReference type="PANTHER" id="PTHR11851">
    <property type="entry name" value="METALLOPROTEASE"/>
    <property type="match status" value="1"/>
</dbReference>
<feature type="chain" id="PRO_5004163870" evidence="1">
    <location>
        <begin position="25"/>
        <end position="455"/>
    </location>
</feature>
<evidence type="ECO:0000256" key="1">
    <source>
        <dbReference type="SAM" id="SignalP"/>
    </source>
</evidence>
<dbReference type="STRING" id="234267.Acid_0503"/>
<dbReference type="EMBL" id="CP000473">
    <property type="protein sequence ID" value="ABJ81513.1"/>
    <property type="molecule type" value="Genomic_DNA"/>
</dbReference>
<dbReference type="OrthoDB" id="9811314at2"/>
<dbReference type="Pfam" id="PF00675">
    <property type="entry name" value="Peptidase_M16"/>
    <property type="match status" value="1"/>
</dbReference>
<dbReference type="InterPro" id="IPR011765">
    <property type="entry name" value="Pept_M16_N"/>
</dbReference>
<organism evidence="4">
    <name type="scientific">Solibacter usitatus (strain Ellin6076)</name>
    <dbReference type="NCBI Taxonomy" id="234267"/>
    <lineage>
        <taxon>Bacteria</taxon>
        <taxon>Pseudomonadati</taxon>
        <taxon>Acidobacteriota</taxon>
        <taxon>Terriglobia</taxon>
        <taxon>Bryobacterales</taxon>
        <taxon>Solibacteraceae</taxon>
        <taxon>Candidatus Solibacter</taxon>
    </lineage>
</organism>
<feature type="domain" description="Peptidase M16 C-terminal" evidence="3">
    <location>
        <begin position="205"/>
        <end position="375"/>
    </location>
</feature>
<dbReference type="SUPFAM" id="SSF63411">
    <property type="entry name" value="LuxS/MPP-like metallohydrolase"/>
    <property type="match status" value="2"/>
</dbReference>
<sequence length="455" mass="50023" precursor="true">MRRHKGVFCLAIFCALAAAQPKQAPPPGSAPKPFVVPPRETFTLKNGMKVTLVQYGAIPVTTLSARIAFGNANEAANQVWLADLLCALMKEGAGTRNGVQVAEEAARMGGQLEVAARPDYSVANLQVLSEFAPDAVRLLADVLERPTLPASELERLRTDMLRRLSVELSQPQSLADQAFAKALYGEHPYGRLFPTEMMLKGYAIDDVRKFYQANLGAHRTHLYVVGRFDPGLKKTITQAFESWVAGPEVVRDPPKATAKKQFVLIDRPNAEQSTLRIGLPVSAIPTSRDAIPLSVADGILGSSFGSRITANIREQKGYTYSPQSVLVNRYHTSSWAEYADVTTKSTADSIKEILYEIDRMRKEAPSEQELKGIQNYMSGIFVLRNSSNSGIIGQLAFVDTQGLGDDYLKTYVQKVNSVTRQDLQRVAETYLDPGKMALVVVGDKAKIEDSLKPYR</sequence>
<gene>
    <name evidence="4" type="ordered locus">Acid_0503</name>
</gene>